<accession>A0A6G9GZ44</accession>
<sequence>MPQAEPLARPQFHPYAAVPALVPLRTAARAGDLPAVERFFEGLTDEDDRAYASGLLAELSGTEGLFERIEAEPSEGPLRRTLLAQRRVVVGWKIRSAARAQHVSQRQFEEFHTWLRKAEGLLIDVCAEHPDFALAWAVRLTTARGLQLGQSEARRRYDRLAEHHPHHLAAQNSLLQQLCPKWSGSWEAAHAFARERAAAAPAGSNAGVLVAQLHIERWLDLDEGDDARYITRTDVRDELVAAAAASVLHPDHRPTFRSVEAHNHFAMVFSTAGEHALAAPHFRAIGNNATEYPWTFLGDQDAAFTKHRKLALAKG</sequence>
<organism evidence="1 2">
    <name type="scientific">Streptomyces liangshanensis</name>
    <dbReference type="NCBI Taxonomy" id="2717324"/>
    <lineage>
        <taxon>Bacteria</taxon>
        <taxon>Bacillati</taxon>
        <taxon>Actinomycetota</taxon>
        <taxon>Actinomycetes</taxon>
        <taxon>Kitasatosporales</taxon>
        <taxon>Streptomycetaceae</taxon>
        <taxon>Streptomyces</taxon>
    </lineage>
</organism>
<name>A0A6G9GZ44_9ACTN</name>
<protein>
    <recommendedName>
        <fullName evidence="3">DUF4034 domain-containing protein</fullName>
    </recommendedName>
</protein>
<dbReference type="KEGG" id="slia:HA039_13220"/>
<gene>
    <name evidence="1" type="ORF">HA039_13220</name>
</gene>
<dbReference type="RefSeq" id="WP_167028532.1">
    <property type="nucleotide sequence ID" value="NZ_CP050177.1"/>
</dbReference>
<evidence type="ECO:0000313" key="2">
    <source>
        <dbReference type="Proteomes" id="UP000501179"/>
    </source>
</evidence>
<dbReference type="EMBL" id="CP050177">
    <property type="protein sequence ID" value="QIQ03157.1"/>
    <property type="molecule type" value="Genomic_DNA"/>
</dbReference>
<reference evidence="1 2" key="1">
    <citation type="submission" date="2020-03" db="EMBL/GenBank/DDBJ databases">
        <title>A novel species.</title>
        <authorList>
            <person name="Gao J."/>
        </authorList>
    </citation>
    <scope>NUCLEOTIDE SEQUENCE [LARGE SCALE GENOMIC DNA]</scope>
    <source>
        <strain evidence="1 2">QMT-12</strain>
    </source>
</reference>
<proteinExistence type="predicted"/>
<keyword evidence="2" id="KW-1185">Reference proteome</keyword>
<evidence type="ECO:0008006" key="3">
    <source>
        <dbReference type="Google" id="ProtNLM"/>
    </source>
</evidence>
<evidence type="ECO:0000313" key="1">
    <source>
        <dbReference type="EMBL" id="QIQ03157.1"/>
    </source>
</evidence>
<dbReference type="AlphaFoldDB" id="A0A6G9GZ44"/>
<dbReference type="Proteomes" id="UP000501179">
    <property type="component" value="Chromosome"/>
</dbReference>